<evidence type="ECO:0000313" key="2">
    <source>
        <dbReference type="EMBL" id="NMH86888.1"/>
    </source>
</evidence>
<dbReference type="Pfam" id="PF00884">
    <property type="entry name" value="Sulfatase"/>
    <property type="match status" value="1"/>
</dbReference>
<accession>A0ABX1RV13</accession>
<proteinExistence type="predicted"/>
<keyword evidence="3" id="KW-1185">Reference proteome</keyword>
<comment type="caution">
    <text evidence="2">The sequence shown here is derived from an EMBL/GenBank/DDBJ whole genome shotgun (WGS) entry which is preliminary data.</text>
</comment>
<dbReference type="InterPro" id="IPR000917">
    <property type="entry name" value="Sulfatase_N"/>
</dbReference>
<gene>
    <name evidence="2" type="ORF">HHX25_05185</name>
</gene>
<reference evidence="2 3" key="1">
    <citation type="submission" date="2020-04" db="EMBL/GenBank/DDBJ databases">
        <title>A Flavivirga sp. nov.</title>
        <authorList>
            <person name="Sun X."/>
        </authorList>
    </citation>
    <scope>NUCLEOTIDE SEQUENCE [LARGE SCALE GENOMIC DNA]</scope>
    <source>
        <strain evidence="2 3">Y03</strain>
    </source>
</reference>
<name>A0ABX1RV13_9FLAO</name>
<dbReference type="PANTHER" id="PTHR43751">
    <property type="entry name" value="SULFATASE"/>
    <property type="match status" value="1"/>
</dbReference>
<dbReference type="InterPro" id="IPR052701">
    <property type="entry name" value="GAG_Ulvan_Degrading_Sulfatases"/>
</dbReference>
<dbReference type="CDD" id="cd16145">
    <property type="entry name" value="ARS_like"/>
    <property type="match status" value="1"/>
</dbReference>
<dbReference type="Gene3D" id="3.40.720.10">
    <property type="entry name" value="Alkaline Phosphatase, subunit A"/>
    <property type="match status" value="1"/>
</dbReference>
<dbReference type="SUPFAM" id="SSF53649">
    <property type="entry name" value="Alkaline phosphatase-like"/>
    <property type="match status" value="1"/>
</dbReference>
<dbReference type="InterPro" id="IPR017850">
    <property type="entry name" value="Alkaline_phosphatase_core_sf"/>
</dbReference>
<dbReference type="Proteomes" id="UP000746690">
    <property type="component" value="Unassembled WGS sequence"/>
</dbReference>
<dbReference type="PANTHER" id="PTHR43751:SF3">
    <property type="entry name" value="SULFATASE N-TERMINAL DOMAIN-CONTAINING PROTEIN"/>
    <property type="match status" value="1"/>
</dbReference>
<evidence type="ECO:0000259" key="1">
    <source>
        <dbReference type="Pfam" id="PF00884"/>
    </source>
</evidence>
<dbReference type="RefSeq" id="WP_169670854.1">
    <property type="nucleotide sequence ID" value="NZ_JABBHF010000002.1"/>
</dbReference>
<dbReference type="EMBL" id="JABBHF010000002">
    <property type="protein sequence ID" value="NMH86888.1"/>
    <property type="molecule type" value="Genomic_DNA"/>
</dbReference>
<protein>
    <submittedName>
        <fullName evidence="2">Arylsulfatase</fullName>
    </submittedName>
</protein>
<feature type="domain" description="Sulfatase N-terminal" evidence="1">
    <location>
        <begin position="30"/>
        <end position="389"/>
    </location>
</feature>
<sequence length="534" mass="61504">MKRLLLILVLIFVSSNHIISQSISKKRKLPNIIYILADDMSYFDLSGLGQKHFDTPNLDSLMNQGMFFSQAYSGSSECAPSRASLLTGMHMGHCRIRRNESYRGQEYLEKDDITIAEMLKKAGYTTGMFGKWGIGLPGTPGTPDKQGFDYSFGYYDQTRAHGYFPNYLMENGNVVPLTQNYGFDMTNTYAHRFYNGQGEKGIHIYDKYGKLKPKRDNNKTLPNATYSQDLIQEKVLSFIQENKSKPFFLYYPTQLPHGPLIIPDISKFKDKNWSIQQKEWAAMVELLDKHVGQIVKYLEENNIRDNTLIMFSTDNGYSQHGYTGRAQYTDDKLFKHKGPWDRGKSTASDGGSRIQFFANWPDEIEPGTKSNEIIALYDIFATYCDIANIRPPKTDGKSFLPILKGKNRTIHKYLYWENGSSSREMQSTRIGDIFAYREGYDKPVKIYDLSKDIGCSINIAHFKPEMVKKALKIFKKEHVASKWYRNPEDSEEDILKKIKKAKDSEVILVSIKANKIKPQTRQELYESLKKLNKR</sequence>
<evidence type="ECO:0000313" key="3">
    <source>
        <dbReference type="Proteomes" id="UP000746690"/>
    </source>
</evidence>
<organism evidence="2 3">
    <name type="scientific">Flavivirga algicola</name>
    <dbReference type="NCBI Taxonomy" id="2729136"/>
    <lineage>
        <taxon>Bacteria</taxon>
        <taxon>Pseudomonadati</taxon>
        <taxon>Bacteroidota</taxon>
        <taxon>Flavobacteriia</taxon>
        <taxon>Flavobacteriales</taxon>
        <taxon>Flavobacteriaceae</taxon>
        <taxon>Flavivirga</taxon>
    </lineage>
</organism>